<dbReference type="FunFam" id="3.50.80.10:FF:000001">
    <property type="entry name" value="D-aminoacyl-tRNA deacylase"/>
    <property type="match status" value="1"/>
</dbReference>
<dbReference type="EC" id="3.1.1.96" evidence="2 5"/>
<dbReference type="GO" id="GO:0005737">
    <property type="term" value="C:cytoplasm"/>
    <property type="evidence" value="ECO:0007669"/>
    <property type="project" value="UniProtKB-SubCell"/>
</dbReference>
<dbReference type="InterPro" id="IPR023509">
    <property type="entry name" value="DTD-like_sf"/>
</dbReference>
<comment type="subcellular location">
    <subcellularLocation>
        <location evidence="5">Cytoplasm</location>
    </subcellularLocation>
</comment>
<comment type="similarity">
    <text evidence="1 5">Belongs to the DTD family.</text>
</comment>
<name>A0A7S3CYW7_9EUKA</name>
<dbReference type="InterPro" id="IPR003732">
    <property type="entry name" value="Daa-tRNA_deacyls_DTD"/>
</dbReference>
<proteinExistence type="inferred from homology"/>
<dbReference type="PANTHER" id="PTHR10472">
    <property type="entry name" value="D-TYROSYL-TRNA TYR DEACYLASE"/>
    <property type="match status" value="1"/>
</dbReference>
<dbReference type="Pfam" id="PF02580">
    <property type="entry name" value="Tyr_Deacylase"/>
    <property type="match status" value="1"/>
</dbReference>
<evidence type="ECO:0000313" key="7">
    <source>
        <dbReference type="EMBL" id="CAE0241357.1"/>
    </source>
</evidence>
<gene>
    <name evidence="6" type="ORF">PBIL07802_LOCUS3518</name>
    <name evidence="7" type="ORF">PBIL07802_LOCUS3519</name>
</gene>
<protein>
    <recommendedName>
        <fullName evidence="2 5">D-aminoacyl-tRNA deacylase</fullName>
        <ecNumber evidence="2 5">3.1.1.96</ecNumber>
    </recommendedName>
</protein>
<evidence type="ECO:0000256" key="5">
    <source>
        <dbReference type="RuleBase" id="RU003470"/>
    </source>
</evidence>
<accession>A0A7S3CYW7</accession>
<dbReference type="Gene3D" id="3.50.80.10">
    <property type="entry name" value="D-tyrosyl-tRNA(Tyr) deacylase"/>
    <property type="match status" value="1"/>
</dbReference>
<keyword evidence="5" id="KW-0378">Hydrolase</keyword>
<evidence type="ECO:0000256" key="3">
    <source>
        <dbReference type="ARBA" id="ARBA00047676"/>
    </source>
</evidence>
<keyword evidence="5" id="KW-0694">RNA-binding</keyword>
<dbReference type="GO" id="GO:0000049">
    <property type="term" value="F:tRNA binding"/>
    <property type="evidence" value="ECO:0007669"/>
    <property type="project" value="UniProtKB-KW"/>
</dbReference>
<dbReference type="PANTHER" id="PTHR10472:SF5">
    <property type="entry name" value="D-AMINOACYL-TRNA DEACYLASE 1"/>
    <property type="match status" value="1"/>
</dbReference>
<keyword evidence="5" id="KW-0820">tRNA-binding</keyword>
<dbReference type="EMBL" id="HBIB01005814">
    <property type="protein sequence ID" value="CAE0241357.1"/>
    <property type="molecule type" value="Transcribed_RNA"/>
</dbReference>
<organism evidence="7">
    <name type="scientific">Palpitomonas bilix</name>
    <dbReference type="NCBI Taxonomy" id="652834"/>
    <lineage>
        <taxon>Eukaryota</taxon>
        <taxon>Eukaryota incertae sedis</taxon>
    </lineage>
</organism>
<evidence type="ECO:0000256" key="4">
    <source>
        <dbReference type="ARBA" id="ARBA00048018"/>
    </source>
</evidence>
<dbReference type="NCBIfam" id="TIGR00256">
    <property type="entry name" value="D-aminoacyl-tRNA deacylase"/>
    <property type="match status" value="1"/>
</dbReference>
<dbReference type="EMBL" id="HBIB01005813">
    <property type="protein sequence ID" value="CAE0241356.1"/>
    <property type="molecule type" value="Transcribed_RNA"/>
</dbReference>
<dbReference type="SUPFAM" id="SSF69500">
    <property type="entry name" value="DTD-like"/>
    <property type="match status" value="1"/>
</dbReference>
<evidence type="ECO:0000256" key="1">
    <source>
        <dbReference type="ARBA" id="ARBA00009673"/>
    </source>
</evidence>
<dbReference type="GO" id="GO:0051500">
    <property type="term" value="F:D-tyrosyl-tRNA(Tyr) deacylase activity"/>
    <property type="evidence" value="ECO:0007669"/>
    <property type="project" value="TreeGrafter"/>
</dbReference>
<evidence type="ECO:0000313" key="6">
    <source>
        <dbReference type="EMBL" id="CAE0241356.1"/>
    </source>
</evidence>
<sequence>MRAVVQRVKNASVVVDGEVISEIGKGLCVLVGIKEDDTKDDAEMIRRRILTTRFFPDPDSGKMWAKSVKDLGLEVLLVSQFTLYGKNKGTKIDFHRAMAGHKAEEEFEHFVQSVKNDHAPELVKEGKFGAMMDVSLVNDGPVTMEYDSAN</sequence>
<comment type="catalytic activity">
    <reaction evidence="4">
        <text>a D-aminoacyl-tRNA + H2O = a tRNA + a D-alpha-amino acid + H(+)</text>
        <dbReference type="Rhea" id="RHEA:13953"/>
        <dbReference type="Rhea" id="RHEA-COMP:10123"/>
        <dbReference type="Rhea" id="RHEA-COMP:10124"/>
        <dbReference type="ChEBI" id="CHEBI:15377"/>
        <dbReference type="ChEBI" id="CHEBI:15378"/>
        <dbReference type="ChEBI" id="CHEBI:59871"/>
        <dbReference type="ChEBI" id="CHEBI:78442"/>
        <dbReference type="ChEBI" id="CHEBI:79333"/>
        <dbReference type="EC" id="3.1.1.96"/>
    </reaction>
</comment>
<comment type="catalytic activity">
    <reaction evidence="3">
        <text>glycyl-tRNA(Ala) + H2O = tRNA(Ala) + glycine + H(+)</text>
        <dbReference type="Rhea" id="RHEA:53744"/>
        <dbReference type="Rhea" id="RHEA-COMP:9657"/>
        <dbReference type="Rhea" id="RHEA-COMP:13640"/>
        <dbReference type="ChEBI" id="CHEBI:15377"/>
        <dbReference type="ChEBI" id="CHEBI:15378"/>
        <dbReference type="ChEBI" id="CHEBI:57305"/>
        <dbReference type="ChEBI" id="CHEBI:78442"/>
        <dbReference type="ChEBI" id="CHEBI:78522"/>
        <dbReference type="EC" id="3.1.1.96"/>
    </reaction>
</comment>
<evidence type="ECO:0000256" key="2">
    <source>
        <dbReference type="ARBA" id="ARBA00013056"/>
    </source>
</evidence>
<keyword evidence="5" id="KW-0963">Cytoplasm</keyword>
<reference evidence="7" key="1">
    <citation type="submission" date="2021-01" db="EMBL/GenBank/DDBJ databases">
        <authorList>
            <person name="Corre E."/>
            <person name="Pelletier E."/>
            <person name="Niang G."/>
            <person name="Scheremetjew M."/>
            <person name="Finn R."/>
            <person name="Kale V."/>
            <person name="Holt S."/>
            <person name="Cochrane G."/>
            <person name="Meng A."/>
            <person name="Brown T."/>
            <person name="Cohen L."/>
        </authorList>
    </citation>
    <scope>NUCLEOTIDE SEQUENCE</scope>
    <source>
        <strain evidence="7">NIES-2562</strain>
    </source>
</reference>
<dbReference type="AlphaFoldDB" id="A0A7S3CYW7"/>